<dbReference type="PANTHER" id="PTHR11544">
    <property type="entry name" value="COLD SHOCK DOMAIN CONTAINING PROTEINS"/>
    <property type="match status" value="1"/>
</dbReference>
<protein>
    <submittedName>
        <fullName evidence="5">Cold-shock protein</fullName>
    </submittedName>
</protein>
<dbReference type="Proteomes" id="UP000718630">
    <property type="component" value="Unassembled WGS sequence"/>
</dbReference>
<dbReference type="CDD" id="cd04458">
    <property type="entry name" value="CSP_CDS"/>
    <property type="match status" value="1"/>
</dbReference>
<dbReference type="InterPro" id="IPR019844">
    <property type="entry name" value="CSD_CS"/>
</dbReference>
<gene>
    <name evidence="5" type="ORF">HXK03_03215</name>
</gene>
<dbReference type="GO" id="GO:0005737">
    <property type="term" value="C:cytoplasm"/>
    <property type="evidence" value="ECO:0007669"/>
    <property type="project" value="UniProtKB-SubCell"/>
</dbReference>
<proteinExistence type="predicted"/>
<comment type="caution">
    <text evidence="5">The sequence shown here is derived from an EMBL/GenBank/DDBJ whole genome shotgun (WGS) entry which is preliminary data.</text>
</comment>
<dbReference type="PROSITE" id="PS00352">
    <property type="entry name" value="CSD_1"/>
    <property type="match status" value="1"/>
</dbReference>
<feature type="domain" description="CSD" evidence="4">
    <location>
        <begin position="1"/>
        <end position="67"/>
    </location>
</feature>
<dbReference type="GO" id="GO:0003676">
    <property type="term" value="F:nucleic acid binding"/>
    <property type="evidence" value="ECO:0007669"/>
    <property type="project" value="InterPro"/>
</dbReference>
<dbReference type="PIRSF" id="PIRSF002599">
    <property type="entry name" value="Cold_shock_A"/>
    <property type="match status" value="1"/>
</dbReference>
<dbReference type="InterPro" id="IPR011129">
    <property type="entry name" value="CSD"/>
</dbReference>
<sequence>MASGHVKWFNDAKGFGFIIPDDQTGDVFVHFSSIVGQSGRRTLHEGEKVDYVAVEGPRGLHAEEVSRVV</sequence>
<evidence type="ECO:0000256" key="2">
    <source>
        <dbReference type="ARBA" id="ARBA00022490"/>
    </source>
</evidence>
<evidence type="ECO:0000259" key="4">
    <source>
        <dbReference type="PROSITE" id="PS51857"/>
    </source>
</evidence>
<dbReference type="SUPFAM" id="SSF50249">
    <property type="entry name" value="Nucleic acid-binding proteins"/>
    <property type="match status" value="1"/>
</dbReference>
<name>A0A929N3G3_9ACTO</name>
<organism evidence="5 6">
    <name type="scientific">Schaalia georgiae</name>
    <dbReference type="NCBI Taxonomy" id="52768"/>
    <lineage>
        <taxon>Bacteria</taxon>
        <taxon>Bacillati</taxon>
        <taxon>Actinomycetota</taxon>
        <taxon>Actinomycetes</taxon>
        <taxon>Actinomycetales</taxon>
        <taxon>Actinomycetaceae</taxon>
        <taxon>Schaalia</taxon>
    </lineage>
</organism>
<evidence type="ECO:0000256" key="3">
    <source>
        <dbReference type="RuleBase" id="RU000408"/>
    </source>
</evidence>
<dbReference type="Pfam" id="PF00313">
    <property type="entry name" value="CSD"/>
    <property type="match status" value="1"/>
</dbReference>
<accession>A0A929N3G3</accession>
<dbReference type="PROSITE" id="PS51857">
    <property type="entry name" value="CSD_2"/>
    <property type="match status" value="1"/>
</dbReference>
<keyword evidence="2" id="KW-0963">Cytoplasm</keyword>
<dbReference type="Gene3D" id="2.40.50.140">
    <property type="entry name" value="Nucleic acid-binding proteins"/>
    <property type="match status" value="1"/>
</dbReference>
<dbReference type="InterPro" id="IPR050181">
    <property type="entry name" value="Cold_shock_domain"/>
</dbReference>
<dbReference type="InterPro" id="IPR012156">
    <property type="entry name" value="Cold_shock_CspA"/>
</dbReference>
<comment type="subcellular location">
    <subcellularLocation>
        <location evidence="1 3">Cytoplasm</location>
    </subcellularLocation>
</comment>
<dbReference type="EMBL" id="JABZFZ010000117">
    <property type="protein sequence ID" value="MBF0939870.1"/>
    <property type="molecule type" value="Genomic_DNA"/>
</dbReference>
<dbReference type="InterPro" id="IPR002059">
    <property type="entry name" value="CSP_DNA-bd"/>
</dbReference>
<evidence type="ECO:0000256" key="1">
    <source>
        <dbReference type="ARBA" id="ARBA00004496"/>
    </source>
</evidence>
<dbReference type="SMART" id="SM00357">
    <property type="entry name" value="CSP"/>
    <property type="match status" value="1"/>
</dbReference>
<dbReference type="PRINTS" id="PR00050">
    <property type="entry name" value="COLDSHOCK"/>
</dbReference>
<evidence type="ECO:0000313" key="6">
    <source>
        <dbReference type="Proteomes" id="UP000718630"/>
    </source>
</evidence>
<dbReference type="AlphaFoldDB" id="A0A929N3G3"/>
<reference evidence="5" key="1">
    <citation type="submission" date="2020-04" db="EMBL/GenBank/DDBJ databases">
        <title>Deep metagenomics examines the oral microbiome during advanced dental caries in children, revealing novel taxa and co-occurrences with host molecules.</title>
        <authorList>
            <person name="Baker J.L."/>
            <person name="Morton J.T."/>
            <person name="Dinis M."/>
            <person name="Alvarez R."/>
            <person name="Tran N.C."/>
            <person name="Knight R."/>
            <person name="Edlund A."/>
        </authorList>
    </citation>
    <scope>NUCLEOTIDE SEQUENCE</scope>
    <source>
        <strain evidence="5">JCVI_32_bin.64</strain>
    </source>
</reference>
<evidence type="ECO:0000313" key="5">
    <source>
        <dbReference type="EMBL" id="MBF0939870.1"/>
    </source>
</evidence>
<dbReference type="InterPro" id="IPR012340">
    <property type="entry name" value="NA-bd_OB-fold"/>
</dbReference>